<comment type="caution">
    <text evidence="1">The sequence shown here is derived from an EMBL/GenBank/DDBJ whole genome shotgun (WGS) entry which is preliminary data.</text>
</comment>
<organism evidence="1 2">
    <name type="scientific">Novymonas esmeraldas</name>
    <dbReference type="NCBI Taxonomy" id="1808958"/>
    <lineage>
        <taxon>Eukaryota</taxon>
        <taxon>Discoba</taxon>
        <taxon>Euglenozoa</taxon>
        <taxon>Kinetoplastea</taxon>
        <taxon>Metakinetoplastina</taxon>
        <taxon>Trypanosomatida</taxon>
        <taxon>Trypanosomatidae</taxon>
        <taxon>Novymonas</taxon>
    </lineage>
</organism>
<evidence type="ECO:0000313" key="2">
    <source>
        <dbReference type="Proteomes" id="UP001430356"/>
    </source>
</evidence>
<dbReference type="EMBL" id="JAECZO010000116">
    <property type="protein sequence ID" value="KAK7197701.1"/>
    <property type="molecule type" value="Genomic_DNA"/>
</dbReference>
<dbReference type="Proteomes" id="UP001430356">
    <property type="component" value="Unassembled WGS sequence"/>
</dbReference>
<name>A0AAW0EVU5_9TRYP</name>
<sequence>MSTMLEGEVAFLLSVAAHIGHVLYCMDDSEDGAGAAPLVSSLTTSEHEVLGELLLLEKQECDYAAAAEACTAPSAELDALLAESPLAATRRDDVASPYTRFILGFYSSALYAQAPTTMTTVGVRLFQRFLCSCRRDALYRLHHGCGVSAMEAILRECLHLAGNASSTAQIVAPTEVTVMVLAELSYDAQEVSPLDYLEVLLPHIPYLSQMCQQASLLLLAHDEMVRQPSSLVALLSIVFTVRNMSPSGEAVAQLLATWPEHRQEAFGRMNAFLNCFA</sequence>
<reference evidence="1 2" key="1">
    <citation type="journal article" date="2021" name="MBio">
        <title>A New Model Trypanosomatid, Novymonas esmeraldas: Genomic Perception of Its 'Candidatus Pandoraea novymonadis' Endosymbiont.</title>
        <authorList>
            <person name="Zakharova A."/>
            <person name="Saura A."/>
            <person name="Butenko A."/>
            <person name="Podesvova L."/>
            <person name="Warmusova S."/>
            <person name="Kostygov A.Y."/>
            <person name="Nenarokova A."/>
            <person name="Lukes J."/>
            <person name="Opperdoes F.R."/>
            <person name="Yurchenko V."/>
        </authorList>
    </citation>
    <scope>NUCLEOTIDE SEQUENCE [LARGE SCALE GENOMIC DNA]</scope>
    <source>
        <strain evidence="1 2">E262AT.01</strain>
    </source>
</reference>
<evidence type="ECO:0000313" key="1">
    <source>
        <dbReference type="EMBL" id="KAK7197701.1"/>
    </source>
</evidence>
<protein>
    <submittedName>
        <fullName evidence="1">Uncharacterized protein</fullName>
    </submittedName>
</protein>
<proteinExistence type="predicted"/>
<gene>
    <name evidence="1" type="ORF">NESM_000722000</name>
</gene>
<dbReference type="AlphaFoldDB" id="A0AAW0EVU5"/>
<keyword evidence="2" id="KW-1185">Reference proteome</keyword>
<accession>A0AAW0EVU5</accession>